<dbReference type="EMBL" id="LR796283">
    <property type="protein sequence ID" value="CAB4134174.1"/>
    <property type="molecule type" value="Genomic_DNA"/>
</dbReference>
<name>A0A6J5LHU0_9CAUD</name>
<organism evidence="2">
    <name type="scientific">uncultured Caudovirales phage</name>
    <dbReference type="NCBI Taxonomy" id="2100421"/>
    <lineage>
        <taxon>Viruses</taxon>
        <taxon>Duplodnaviria</taxon>
        <taxon>Heunggongvirae</taxon>
        <taxon>Uroviricota</taxon>
        <taxon>Caudoviricetes</taxon>
        <taxon>Peduoviridae</taxon>
        <taxon>Maltschvirus</taxon>
        <taxon>Maltschvirus maltsch</taxon>
    </lineage>
</organism>
<accession>A0A6J5LHU0</accession>
<gene>
    <name evidence="2" type="ORF">UFOVP269_18</name>
    <name evidence="1" type="ORF">UFOVP98_52</name>
</gene>
<evidence type="ECO:0000313" key="2">
    <source>
        <dbReference type="EMBL" id="CAB4134174.1"/>
    </source>
</evidence>
<protein>
    <submittedName>
        <fullName evidence="2">Uncharacterized protein</fullName>
    </submittedName>
</protein>
<dbReference type="EMBL" id="LR796217">
    <property type="protein sequence ID" value="CAB4127831.1"/>
    <property type="molecule type" value="Genomic_DNA"/>
</dbReference>
<sequence>MSKEMSKMIDYQENFKLHDQDRRALVRCPDCHKENYAVNVLNGICTWCGFDINDDEVQDEYK</sequence>
<reference evidence="2" key="1">
    <citation type="submission" date="2020-04" db="EMBL/GenBank/DDBJ databases">
        <authorList>
            <person name="Chiriac C."/>
            <person name="Salcher M."/>
            <person name="Ghai R."/>
            <person name="Kavagutti S V."/>
        </authorList>
    </citation>
    <scope>NUCLEOTIDE SEQUENCE</scope>
</reference>
<proteinExistence type="predicted"/>
<evidence type="ECO:0000313" key="1">
    <source>
        <dbReference type="EMBL" id="CAB4127831.1"/>
    </source>
</evidence>